<feature type="transmembrane region" description="Helical" evidence="10">
    <location>
        <begin position="259"/>
        <end position="287"/>
    </location>
</feature>
<dbReference type="InterPro" id="IPR003594">
    <property type="entry name" value="HATPase_dom"/>
</dbReference>
<evidence type="ECO:0000256" key="2">
    <source>
        <dbReference type="ARBA" id="ARBA00012438"/>
    </source>
</evidence>
<dbReference type="SMART" id="SM00388">
    <property type="entry name" value="HisKA"/>
    <property type="match status" value="1"/>
</dbReference>
<dbReference type="EMBL" id="JACIEN010000005">
    <property type="protein sequence ID" value="MBB4018966.1"/>
    <property type="molecule type" value="Genomic_DNA"/>
</dbReference>
<dbReference type="PROSITE" id="PS50110">
    <property type="entry name" value="RESPONSE_REGULATORY"/>
    <property type="match status" value="1"/>
</dbReference>
<dbReference type="AlphaFoldDB" id="A0A840C7U5"/>
<dbReference type="Proteomes" id="UP000577362">
    <property type="component" value="Unassembled WGS sequence"/>
</dbReference>
<feature type="transmembrane region" description="Helical" evidence="10">
    <location>
        <begin position="601"/>
        <end position="626"/>
    </location>
</feature>
<evidence type="ECO:0000256" key="7">
    <source>
        <dbReference type="PROSITE-ProRule" id="PRU00169"/>
    </source>
</evidence>
<dbReference type="PROSITE" id="PS50109">
    <property type="entry name" value="HIS_KIN"/>
    <property type="match status" value="1"/>
</dbReference>
<dbReference type="InterPro" id="IPR004358">
    <property type="entry name" value="Sig_transdc_His_kin-like_C"/>
</dbReference>
<evidence type="ECO:0000256" key="4">
    <source>
        <dbReference type="ARBA" id="ARBA00022679"/>
    </source>
</evidence>
<dbReference type="SUPFAM" id="SSF52172">
    <property type="entry name" value="CheY-like"/>
    <property type="match status" value="1"/>
</dbReference>
<organism evidence="13 14">
    <name type="scientific">Chelatococcus caeni</name>
    <dbReference type="NCBI Taxonomy" id="1348468"/>
    <lineage>
        <taxon>Bacteria</taxon>
        <taxon>Pseudomonadati</taxon>
        <taxon>Pseudomonadota</taxon>
        <taxon>Alphaproteobacteria</taxon>
        <taxon>Hyphomicrobiales</taxon>
        <taxon>Chelatococcaceae</taxon>
        <taxon>Chelatococcus</taxon>
    </lineage>
</organism>
<keyword evidence="10" id="KW-0812">Transmembrane</keyword>
<keyword evidence="4" id="KW-0808">Transferase</keyword>
<evidence type="ECO:0000256" key="9">
    <source>
        <dbReference type="SAM" id="MobiDB-lite"/>
    </source>
</evidence>
<gene>
    <name evidence="13" type="ORF">GGR16_004013</name>
</gene>
<dbReference type="EC" id="2.7.13.3" evidence="2"/>
<dbReference type="InterPro" id="IPR036097">
    <property type="entry name" value="HisK_dim/P_sf"/>
</dbReference>
<feature type="transmembrane region" description="Helical" evidence="10">
    <location>
        <begin position="183"/>
        <end position="201"/>
    </location>
</feature>
<evidence type="ECO:0000259" key="12">
    <source>
        <dbReference type="PROSITE" id="PS50110"/>
    </source>
</evidence>
<dbReference type="SMART" id="SM00387">
    <property type="entry name" value="HATPase_c"/>
    <property type="match status" value="1"/>
</dbReference>
<dbReference type="InterPro" id="IPR011006">
    <property type="entry name" value="CheY-like_superfamily"/>
</dbReference>
<dbReference type="PANTHER" id="PTHR43047">
    <property type="entry name" value="TWO-COMPONENT HISTIDINE PROTEIN KINASE"/>
    <property type="match status" value="1"/>
</dbReference>
<comment type="catalytic activity">
    <reaction evidence="1">
        <text>ATP + protein L-histidine = ADP + protein N-phospho-L-histidine.</text>
        <dbReference type="EC" id="2.7.13.3"/>
    </reaction>
</comment>
<dbReference type="CDD" id="cd00082">
    <property type="entry name" value="HisKA"/>
    <property type="match status" value="1"/>
</dbReference>
<keyword evidence="14" id="KW-1185">Reference proteome</keyword>
<feature type="domain" description="Histidine kinase" evidence="11">
    <location>
        <begin position="679"/>
        <end position="896"/>
    </location>
</feature>
<keyword evidence="10" id="KW-0472">Membrane</keyword>
<evidence type="ECO:0000256" key="5">
    <source>
        <dbReference type="ARBA" id="ARBA00022777"/>
    </source>
</evidence>
<dbReference type="Gene3D" id="1.10.4160.10">
    <property type="entry name" value="Hydantoin permease"/>
    <property type="match status" value="1"/>
</dbReference>
<accession>A0A840C7U5</accession>
<feature type="transmembrane region" description="Helical" evidence="10">
    <location>
        <begin position="43"/>
        <end position="67"/>
    </location>
</feature>
<keyword evidence="3 7" id="KW-0597">Phosphoprotein</keyword>
<proteinExistence type="predicted"/>
<keyword evidence="10" id="KW-1133">Transmembrane helix</keyword>
<dbReference type="GO" id="GO:0000155">
    <property type="term" value="F:phosphorelay sensor kinase activity"/>
    <property type="evidence" value="ECO:0007669"/>
    <property type="project" value="InterPro"/>
</dbReference>
<evidence type="ECO:0000259" key="11">
    <source>
        <dbReference type="PROSITE" id="PS50109"/>
    </source>
</evidence>
<keyword evidence="8" id="KW-0175">Coiled coil</keyword>
<keyword evidence="5 13" id="KW-0418">Kinase</keyword>
<dbReference type="PANTHER" id="PTHR43047:SF64">
    <property type="entry name" value="HISTIDINE KINASE CONTAINING CHEY-HOMOLOGOUS RECEIVER DOMAIN AND PAS DOMAIN-RELATED"/>
    <property type="match status" value="1"/>
</dbReference>
<keyword evidence="6" id="KW-0902">Two-component regulatory system</keyword>
<name>A0A840C7U5_9HYPH</name>
<evidence type="ECO:0000256" key="3">
    <source>
        <dbReference type="ARBA" id="ARBA00022553"/>
    </source>
</evidence>
<dbReference type="Pfam" id="PF02518">
    <property type="entry name" value="HATPase_c"/>
    <property type="match status" value="1"/>
</dbReference>
<feature type="transmembrane region" description="Helical" evidence="10">
    <location>
        <begin position="566"/>
        <end position="589"/>
    </location>
</feature>
<dbReference type="Gene3D" id="3.40.50.2300">
    <property type="match status" value="1"/>
</dbReference>
<dbReference type="InterPro" id="IPR001789">
    <property type="entry name" value="Sig_transdc_resp-reg_receiver"/>
</dbReference>
<feature type="transmembrane region" description="Helical" evidence="10">
    <location>
        <begin position="385"/>
        <end position="406"/>
    </location>
</feature>
<feature type="coiled-coil region" evidence="8">
    <location>
        <begin position="635"/>
        <end position="672"/>
    </location>
</feature>
<feature type="transmembrane region" description="Helical" evidence="10">
    <location>
        <begin position="150"/>
        <end position="171"/>
    </location>
</feature>
<dbReference type="Pfam" id="PF00072">
    <property type="entry name" value="Response_reg"/>
    <property type="match status" value="1"/>
</dbReference>
<evidence type="ECO:0000256" key="1">
    <source>
        <dbReference type="ARBA" id="ARBA00000085"/>
    </source>
</evidence>
<evidence type="ECO:0000256" key="6">
    <source>
        <dbReference type="ARBA" id="ARBA00023012"/>
    </source>
</evidence>
<feature type="modified residue" description="4-aspartylphosphate" evidence="7">
    <location>
        <position position="968"/>
    </location>
</feature>
<dbReference type="SUPFAM" id="SSF47384">
    <property type="entry name" value="Homodimeric domain of signal transducing histidine kinase"/>
    <property type="match status" value="1"/>
</dbReference>
<dbReference type="InterPro" id="IPR036890">
    <property type="entry name" value="HATPase_C_sf"/>
</dbReference>
<dbReference type="Gene3D" id="1.10.287.130">
    <property type="match status" value="1"/>
</dbReference>
<reference evidence="13 14" key="1">
    <citation type="submission" date="2020-08" db="EMBL/GenBank/DDBJ databases">
        <title>Genomic Encyclopedia of Type Strains, Phase IV (KMG-IV): sequencing the most valuable type-strain genomes for metagenomic binning, comparative biology and taxonomic classification.</title>
        <authorList>
            <person name="Goeker M."/>
        </authorList>
    </citation>
    <scope>NUCLEOTIDE SEQUENCE [LARGE SCALE GENOMIC DNA]</scope>
    <source>
        <strain evidence="13 14">DSM 103737</strain>
    </source>
</reference>
<feature type="transmembrane region" description="Helical" evidence="10">
    <location>
        <begin position="360"/>
        <end position="379"/>
    </location>
</feature>
<evidence type="ECO:0000256" key="10">
    <source>
        <dbReference type="SAM" id="Phobius"/>
    </source>
</evidence>
<feature type="transmembrane region" description="Helical" evidence="10">
    <location>
        <begin position="427"/>
        <end position="450"/>
    </location>
</feature>
<dbReference type="Pfam" id="PF00512">
    <property type="entry name" value="HisKA"/>
    <property type="match status" value="1"/>
</dbReference>
<dbReference type="SUPFAM" id="SSF55874">
    <property type="entry name" value="ATPase domain of HSP90 chaperone/DNA topoisomerase II/histidine kinase"/>
    <property type="match status" value="1"/>
</dbReference>
<evidence type="ECO:0000256" key="8">
    <source>
        <dbReference type="SAM" id="Coils"/>
    </source>
</evidence>
<dbReference type="InterPro" id="IPR005467">
    <property type="entry name" value="His_kinase_dom"/>
</dbReference>
<comment type="caution">
    <text evidence="13">The sequence shown here is derived from an EMBL/GenBank/DDBJ whole genome shotgun (WGS) entry which is preliminary data.</text>
</comment>
<dbReference type="PRINTS" id="PR00344">
    <property type="entry name" value="BCTRLSENSOR"/>
</dbReference>
<feature type="domain" description="Response regulatory" evidence="12">
    <location>
        <begin position="919"/>
        <end position="1035"/>
    </location>
</feature>
<feature type="transmembrane region" description="Helical" evidence="10">
    <location>
        <begin position="73"/>
        <end position="95"/>
    </location>
</feature>
<dbReference type="CDD" id="cd00156">
    <property type="entry name" value="REC"/>
    <property type="match status" value="1"/>
</dbReference>
<dbReference type="RefSeq" id="WP_183317725.1">
    <property type="nucleotide sequence ID" value="NZ_JACIEN010000005.1"/>
</dbReference>
<feature type="transmembrane region" description="Helical" evidence="10">
    <location>
        <begin position="456"/>
        <end position="476"/>
    </location>
</feature>
<evidence type="ECO:0000313" key="13">
    <source>
        <dbReference type="EMBL" id="MBB4018966.1"/>
    </source>
</evidence>
<dbReference type="FunFam" id="3.30.565.10:FF:000010">
    <property type="entry name" value="Sensor histidine kinase RcsC"/>
    <property type="match status" value="1"/>
</dbReference>
<dbReference type="CDD" id="cd16922">
    <property type="entry name" value="HATPase_EvgS-ArcB-TorS-like"/>
    <property type="match status" value="1"/>
</dbReference>
<protein>
    <recommendedName>
        <fullName evidence="2">histidine kinase</fullName>
        <ecNumber evidence="2">2.7.13.3</ecNumber>
    </recommendedName>
</protein>
<dbReference type="Gene3D" id="3.30.565.10">
    <property type="entry name" value="Histidine kinase-like ATPase, C-terminal domain"/>
    <property type="match status" value="1"/>
</dbReference>
<sequence>MAEARKIDRVRRQYNQWVANQTLEDYALRFTAMGARKWSPARVANTAIGAISFLALEAIGGAITLSYGVSNAVAAILAVGAILFATGLPISYYAAKYGVDIDLLTRGAGFGYIGSTITSLIYASFTFIFFALEAAIMAVALELCFGVPQALGYVVSALVVIPLVTHGITFISRFQLWTQPVWIALNLLPFVVIAATSASSFDGWLAFPGRQGTPEGTFDLLLFGAAAAVTFSLIAQIGEQVDFLRFLPRQRAGRRLSWWLALVSAGPGWAVLGVAKLIAGSFLAYFALVQGVPIDNAAEPAQMYLAAFRHAVGTPEVALALTGLFVVVAQLKINVTNAYAGSIAWSNFFSRLTHSHPGRVVWLVFNVLVALLLMELGIYKALERILALYSNVAIAWLGALVADLVVNKPLGLSPPHIEFKRAHLYDVNPVGVGAMLLATLASIVASTGAAGETAQALTPFVTLAVAFIAAPAIAWATGGRYYLAREAQHDWKGATAIRCCICEHAFEAEDMARCPAYSGPICSLCCSLDARCHDLCKTGARLPDQILAGLTRALPMRIVARLNSRLGHFLGVFLVSCVLLAVVLALVYFQSRLDYMEERAIIGAILWKVFAILIIIVGVTAWLFVLAAESRRAAQKEAERQTELLMREIEAHERTDAELQRAKEAAEAANLAKSRYVVGLSHELRTPLNAISGYAQLIEQDMDLSPRRRGQVGVIRRSTEHLSGLIDGLLDISKIEAGRLHLEREEVRLREFLDQLVGMVRLQARAKGIDFIFDCPANLPEAVYTDEKRLRQILINLVSNAIKFTERGHVRLRVHYRSPVAEFEIEDTGVGIRPEDIERIFEPFARGALPPSSAVAGTGLGLTISKLLAGIMGGAITVTSEVGRGSTFRVKLVLSEVSQPSSRPADEERIRGYRGPRLTVLVIDDDPPHRDLVHEILAPLGFIVLQAPDGTAGLDLADLCRPDVVLLDIAMPGGPDGWQVAQQLRERGLTGTRIIMISANALEAKAERSFSAVVDDVMMKPTDIRRLLDKIRRLTGIEWIEDGEDSAPERDEGAEPPVPALPADVAGELGRLARIGHARALRDLLGRLAAAHPVHARLAARLTLFVDRYDFDGLSAALAGAGGPLKRERQET</sequence>
<dbReference type="SMART" id="SM00448">
    <property type="entry name" value="REC"/>
    <property type="match status" value="1"/>
</dbReference>
<dbReference type="InterPro" id="IPR003661">
    <property type="entry name" value="HisK_dim/P_dom"/>
</dbReference>
<feature type="transmembrane region" description="Helical" evidence="10">
    <location>
        <begin position="221"/>
        <end position="238"/>
    </location>
</feature>
<evidence type="ECO:0000313" key="14">
    <source>
        <dbReference type="Proteomes" id="UP000577362"/>
    </source>
</evidence>
<feature type="transmembrane region" description="Helical" evidence="10">
    <location>
        <begin position="107"/>
        <end position="130"/>
    </location>
</feature>
<feature type="region of interest" description="Disordered" evidence="9">
    <location>
        <begin position="1042"/>
        <end position="1061"/>
    </location>
</feature>